<dbReference type="NCBIfam" id="TIGR01509">
    <property type="entry name" value="HAD-SF-IA-v3"/>
    <property type="match status" value="1"/>
</dbReference>
<dbReference type="InterPro" id="IPR006439">
    <property type="entry name" value="HAD-SF_hydro_IA"/>
</dbReference>
<keyword evidence="1" id="KW-0479">Metal-binding</keyword>
<dbReference type="InterPro" id="IPR023214">
    <property type="entry name" value="HAD_sf"/>
</dbReference>
<dbReference type="InterPro" id="IPR013515">
    <property type="entry name" value="Phytochrome_cen-reg"/>
</dbReference>
<accession>A0A2I0XGU8</accession>
<dbReference type="GO" id="GO:0006355">
    <property type="term" value="P:regulation of DNA-templated transcription"/>
    <property type="evidence" value="ECO:0007669"/>
    <property type="project" value="InterPro"/>
</dbReference>
<reference evidence="5 6" key="1">
    <citation type="journal article" date="2016" name="Sci. Rep.">
        <title>The Dendrobium catenatum Lindl. genome sequence provides insights into polysaccharide synthase, floral development and adaptive evolution.</title>
        <authorList>
            <person name="Zhang G.Q."/>
            <person name="Xu Q."/>
            <person name="Bian C."/>
            <person name="Tsai W.C."/>
            <person name="Yeh C.M."/>
            <person name="Liu K.W."/>
            <person name="Yoshida K."/>
            <person name="Zhang L.S."/>
            <person name="Chang S.B."/>
            <person name="Chen F."/>
            <person name="Shi Y."/>
            <person name="Su Y.Y."/>
            <person name="Zhang Y.Q."/>
            <person name="Chen L.J."/>
            <person name="Yin Y."/>
            <person name="Lin M."/>
            <person name="Huang H."/>
            <person name="Deng H."/>
            <person name="Wang Z.W."/>
            <person name="Zhu S.L."/>
            <person name="Zhao X."/>
            <person name="Deng C."/>
            <person name="Niu S.C."/>
            <person name="Huang J."/>
            <person name="Wang M."/>
            <person name="Liu G.H."/>
            <person name="Yang H.J."/>
            <person name="Xiao X.J."/>
            <person name="Hsiao Y.Y."/>
            <person name="Wu W.L."/>
            <person name="Chen Y.Y."/>
            <person name="Mitsuda N."/>
            <person name="Ohme-Takagi M."/>
            <person name="Luo Y.B."/>
            <person name="Van de Peer Y."/>
            <person name="Liu Z.J."/>
        </authorList>
    </citation>
    <scope>NUCLEOTIDE SEQUENCE [LARGE SCALE GENOMIC DNA]</scope>
    <source>
        <tissue evidence="5">The whole plant</tissue>
    </source>
</reference>
<keyword evidence="6" id="KW-1185">Reference proteome</keyword>
<keyword evidence="2" id="KW-0460">Magnesium</keyword>
<dbReference type="Gene3D" id="3.40.50.1000">
    <property type="entry name" value="HAD superfamily/HAD-like"/>
    <property type="match status" value="1"/>
</dbReference>
<dbReference type="Pfam" id="PF13419">
    <property type="entry name" value="HAD_2"/>
    <property type="match status" value="1"/>
</dbReference>
<keyword evidence="3" id="KW-0119">Carbohydrate metabolism</keyword>
<organism evidence="5 6">
    <name type="scientific">Dendrobium catenatum</name>
    <dbReference type="NCBI Taxonomy" id="906689"/>
    <lineage>
        <taxon>Eukaryota</taxon>
        <taxon>Viridiplantae</taxon>
        <taxon>Streptophyta</taxon>
        <taxon>Embryophyta</taxon>
        <taxon>Tracheophyta</taxon>
        <taxon>Spermatophyta</taxon>
        <taxon>Magnoliopsida</taxon>
        <taxon>Liliopsida</taxon>
        <taxon>Asparagales</taxon>
        <taxon>Orchidaceae</taxon>
        <taxon>Epidendroideae</taxon>
        <taxon>Malaxideae</taxon>
        <taxon>Dendrobiinae</taxon>
        <taxon>Dendrobium</taxon>
    </lineage>
</organism>
<feature type="domain" description="Phytochrome central region" evidence="4">
    <location>
        <begin position="70"/>
        <end position="114"/>
    </location>
</feature>
<dbReference type="CDD" id="cd07505">
    <property type="entry name" value="HAD_BPGM-like"/>
    <property type="match status" value="1"/>
</dbReference>
<dbReference type="EMBL" id="KZ501893">
    <property type="protein sequence ID" value="PKU87135.1"/>
    <property type="molecule type" value="Genomic_DNA"/>
</dbReference>
<dbReference type="PANTHER" id="PTHR46193">
    <property type="entry name" value="6-PHOSPHOGLUCONATE PHOSPHATASE"/>
    <property type="match status" value="1"/>
</dbReference>
<reference evidence="5 6" key="2">
    <citation type="journal article" date="2017" name="Nature">
        <title>The Apostasia genome and the evolution of orchids.</title>
        <authorList>
            <person name="Zhang G.Q."/>
            <person name="Liu K.W."/>
            <person name="Li Z."/>
            <person name="Lohaus R."/>
            <person name="Hsiao Y.Y."/>
            <person name="Niu S.C."/>
            <person name="Wang J.Y."/>
            <person name="Lin Y.C."/>
            <person name="Xu Q."/>
            <person name="Chen L.J."/>
            <person name="Yoshida K."/>
            <person name="Fujiwara S."/>
            <person name="Wang Z.W."/>
            <person name="Zhang Y.Q."/>
            <person name="Mitsuda N."/>
            <person name="Wang M."/>
            <person name="Liu G.H."/>
            <person name="Pecoraro L."/>
            <person name="Huang H.X."/>
            <person name="Xiao X.J."/>
            <person name="Lin M."/>
            <person name="Wu X.Y."/>
            <person name="Wu W.L."/>
            <person name="Chen Y.Y."/>
            <person name="Chang S.B."/>
            <person name="Sakamoto S."/>
            <person name="Ohme-Takagi M."/>
            <person name="Yagi M."/>
            <person name="Zeng S.J."/>
            <person name="Shen C.Y."/>
            <person name="Yeh C.M."/>
            <person name="Luo Y.B."/>
            <person name="Tsai W.C."/>
            <person name="Van de Peer Y."/>
            <person name="Liu Z.J."/>
        </authorList>
    </citation>
    <scope>NUCLEOTIDE SEQUENCE [LARGE SCALE GENOMIC DNA]</scope>
    <source>
        <tissue evidence="5">The whole plant</tissue>
    </source>
</reference>
<dbReference type="GO" id="GO:0003824">
    <property type="term" value="F:catalytic activity"/>
    <property type="evidence" value="ECO:0007669"/>
    <property type="project" value="UniProtKB-ARBA"/>
</dbReference>
<evidence type="ECO:0000313" key="6">
    <source>
        <dbReference type="Proteomes" id="UP000233837"/>
    </source>
</evidence>
<dbReference type="SUPFAM" id="SSF56784">
    <property type="entry name" value="HAD-like"/>
    <property type="match status" value="1"/>
</dbReference>
<evidence type="ECO:0000256" key="2">
    <source>
        <dbReference type="ARBA" id="ARBA00022842"/>
    </source>
</evidence>
<evidence type="ECO:0000256" key="1">
    <source>
        <dbReference type="ARBA" id="ARBA00022723"/>
    </source>
</evidence>
<name>A0A2I0XGU8_9ASPA</name>
<proteinExistence type="predicted"/>
<dbReference type="InterPro" id="IPR051600">
    <property type="entry name" value="Beta-PGM-like"/>
</dbReference>
<dbReference type="Pfam" id="PF00360">
    <property type="entry name" value="PHY"/>
    <property type="match status" value="1"/>
</dbReference>
<dbReference type="Proteomes" id="UP000233837">
    <property type="component" value="Unassembled WGS sequence"/>
</dbReference>
<dbReference type="PANTHER" id="PTHR46193:SF18">
    <property type="entry name" value="HEXITOL PHOSPHATASE B"/>
    <property type="match status" value="1"/>
</dbReference>
<evidence type="ECO:0000256" key="3">
    <source>
        <dbReference type="ARBA" id="ARBA00023277"/>
    </source>
</evidence>
<dbReference type="GO" id="GO:0046872">
    <property type="term" value="F:metal ion binding"/>
    <property type="evidence" value="ECO:0007669"/>
    <property type="project" value="UniProtKB-KW"/>
</dbReference>
<dbReference type="InterPro" id="IPR041492">
    <property type="entry name" value="HAD_2"/>
</dbReference>
<protein>
    <submittedName>
        <fullName evidence="5">Phytochrome A</fullName>
    </submittedName>
</protein>
<dbReference type="STRING" id="906689.A0A2I0XGU8"/>
<gene>
    <name evidence="5" type="primary">PHYA1</name>
    <name evidence="5" type="ORF">MA16_Dca006544</name>
</gene>
<sequence length="124" mass="14260">MTNDPRPNAELKISIFELIYLFHALVVGSECERTKPFPDSYLRDLKEFNASPKHTIIFEDSMSGVKAGVDDERMMHPRSSFQAFLDVVKTKRQLWSNHEMDAIHSLQLILRGTINGIKKKKSIN</sequence>
<evidence type="ECO:0000313" key="5">
    <source>
        <dbReference type="EMBL" id="PKU87135.1"/>
    </source>
</evidence>
<dbReference type="SUPFAM" id="SSF55781">
    <property type="entry name" value="GAF domain-like"/>
    <property type="match status" value="1"/>
</dbReference>
<dbReference type="InterPro" id="IPR036412">
    <property type="entry name" value="HAD-like_sf"/>
</dbReference>
<dbReference type="AlphaFoldDB" id="A0A2I0XGU8"/>
<evidence type="ECO:0000259" key="4">
    <source>
        <dbReference type="Pfam" id="PF00360"/>
    </source>
</evidence>
<dbReference type="GO" id="GO:0009584">
    <property type="term" value="P:detection of visible light"/>
    <property type="evidence" value="ECO:0007669"/>
    <property type="project" value="InterPro"/>
</dbReference>